<protein>
    <submittedName>
        <fullName evidence="2">Cysteine metabolism repressor</fullName>
    </submittedName>
</protein>
<dbReference type="InterPro" id="IPR000944">
    <property type="entry name" value="Tscrpt_reg_Rrf2"/>
</dbReference>
<dbReference type="PANTHER" id="PTHR33221">
    <property type="entry name" value="WINGED HELIX-TURN-HELIX TRANSCRIPTIONAL REGULATOR, RRF2 FAMILY"/>
    <property type="match status" value="1"/>
</dbReference>
<evidence type="ECO:0000256" key="1">
    <source>
        <dbReference type="ARBA" id="ARBA00023125"/>
    </source>
</evidence>
<keyword evidence="1" id="KW-0238">DNA-binding</keyword>
<evidence type="ECO:0000313" key="2">
    <source>
        <dbReference type="EMBL" id="CUN79727.1"/>
    </source>
</evidence>
<dbReference type="AlphaFoldDB" id="A0A173ZUP8"/>
<keyword evidence="3" id="KW-1185">Reference proteome</keyword>
<dbReference type="SUPFAM" id="SSF46785">
    <property type="entry name" value="Winged helix' DNA-binding domain"/>
    <property type="match status" value="1"/>
</dbReference>
<dbReference type="EMBL" id="CYYU01000008">
    <property type="protein sequence ID" value="CUN79727.1"/>
    <property type="molecule type" value="Genomic_DNA"/>
</dbReference>
<evidence type="ECO:0000313" key="3">
    <source>
        <dbReference type="Proteomes" id="UP000095546"/>
    </source>
</evidence>
<name>A0A173ZUP8_9FIRM</name>
<dbReference type="GeneID" id="83710250"/>
<dbReference type="OrthoDB" id="9808360at2"/>
<dbReference type="PROSITE" id="PS01332">
    <property type="entry name" value="HTH_RRF2_1"/>
    <property type="match status" value="1"/>
</dbReference>
<dbReference type="GO" id="GO:0003677">
    <property type="term" value="F:DNA binding"/>
    <property type="evidence" value="ECO:0007669"/>
    <property type="project" value="UniProtKB-KW"/>
</dbReference>
<dbReference type="GO" id="GO:0005829">
    <property type="term" value="C:cytosol"/>
    <property type="evidence" value="ECO:0007669"/>
    <property type="project" value="TreeGrafter"/>
</dbReference>
<dbReference type="Proteomes" id="UP000095546">
    <property type="component" value="Unassembled WGS sequence"/>
</dbReference>
<dbReference type="PANTHER" id="PTHR33221:SF5">
    <property type="entry name" value="HTH-TYPE TRANSCRIPTIONAL REGULATOR ISCR"/>
    <property type="match status" value="1"/>
</dbReference>
<dbReference type="InterPro" id="IPR036388">
    <property type="entry name" value="WH-like_DNA-bd_sf"/>
</dbReference>
<accession>A0A173ZUP8</accession>
<dbReference type="InterPro" id="IPR030489">
    <property type="entry name" value="TR_Rrf2-type_CS"/>
</dbReference>
<organism evidence="2 3">
    <name type="scientific">Mitsuokella jalaludinii</name>
    <dbReference type="NCBI Taxonomy" id="187979"/>
    <lineage>
        <taxon>Bacteria</taxon>
        <taxon>Bacillati</taxon>
        <taxon>Bacillota</taxon>
        <taxon>Negativicutes</taxon>
        <taxon>Selenomonadales</taxon>
        <taxon>Selenomonadaceae</taxon>
        <taxon>Mitsuokella</taxon>
    </lineage>
</organism>
<sequence>MKISAKGRYGLAAMTYLARNYASGSPVTIVSISEKLGISKIYLEQVFSLLKRARLVNSIKGSQGGYQLSRAPREITPYDILSSIELSLMEETAPAAQEKMPELDRALAACVFTPLDEAIQKTLSSVSLDDILTAIDKEKSTESLMYFI</sequence>
<dbReference type="InterPro" id="IPR036390">
    <property type="entry name" value="WH_DNA-bd_sf"/>
</dbReference>
<dbReference type="eggNOG" id="COG1959">
    <property type="taxonomic scope" value="Bacteria"/>
</dbReference>
<dbReference type="GO" id="GO:0003700">
    <property type="term" value="F:DNA-binding transcription factor activity"/>
    <property type="evidence" value="ECO:0007669"/>
    <property type="project" value="TreeGrafter"/>
</dbReference>
<dbReference type="PROSITE" id="PS51197">
    <property type="entry name" value="HTH_RRF2_2"/>
    <property type="match status" value="1"/>
</dbReference>
<proteinExistence type="predicted"/>
<reference evidence="2 3" key="1">
    <citation type="submission" date="2015-09" db="EMBL/GenBank/DDBJ databases">
        <authorList>
            <consortium name="Pathogen Informatics"/>
        </authorList>
    </citation>
    <scope>NUCLEOTIDE SEQUENCE [LARGE SCALE GENOMIC DNA]</scope>
    <source>
        <strain evidence="2 3">2789STDY5608828</strain>
    </source>
</reference>
<dbReference type="Gene3D" id="1.10.10.10">
    <property type="entry name" value="Winged helix-like DNA-binding domain superfamily/Winged helix DNA-binding domain"/>
    <property type="match status" value="1"/>
</dbReference>
<dbReference type="STRING" id="187979.ERS852385_01392"/>
<dbReference type="Pfam" id="PF02082">
    <property type="entry name" value="Rrf2"/>
    <property type="match status" value="1"/>
</dbReference>
<gene>
    <name evidence="2" type="primary">cymR_1</name>
    <name evidence="2" type="ORF">ERS852385_01392</name>
</gene>
<dbReference type="RefSeq" id="WP_036377161.1">
    <property type="nucleotide sequence ID" value="NZ_CABIWZ010000008.1"/>
</dbReference>
<dbReference type="NCBIfam" id="TIGR00738">
    <property type="entry name" value="rrf2_super"/>
    <property type="match status" value="1"/>
</dbReference>